<accession>A0A520LPJ6</accession>
<comment type="similarity">
    <text evidence="1">Belongs to the transcriptional regulatory Fis family.</text>
</comment>
<keyword evidence="2 5" id="KW-0238">DNA-binding</keyword>
<comment type="caution">
    <text evidence="5">The sequence shown here is derived from an EMBL/GenBank/DDBJ whole genome shotgun (WGS) entry which is preliminary data.</text>
</comment>
<sequence>MKQKEKDLLIKINENINKEYGLDPRTPITDTQRSLREMVKNSIEQYFEDLGGHETINLYELVLKEVEVPLLTVVLEQSKNNQSKAAKILGLNRGTLRKKLKQCDLI</sequence>
<evidence type="ECO:0000256" key="3">
    <source>
        <dbReference type="ARBA" id="ARBA00029540"/>
    </source>
</evidence>
<evidence type="ECO:0000313" key="6">
    <source>
        <dbReference type="Proteomes" id="UP000318148"/>
    </source>
</evidence>
<dbReference type="PANTHER" id="PTHR47918">
    <property type="entry name" value="DNA-BINDING PROTEIN FIS"/>
    <property type="match status" value="1"/>
</dbReference>
<dbReference type="SUPFAM" id="SSF46689">
    <property type="entry name" value="Homeodomain-like"/>
    <property type="match status" value="1"/>
</dbReference>
<gene>
    <name evidence="5" type="primary">fis</name>
    <name evidence="5" type="ORF">EVB02_00190</name>
</gene>
<dbReference type="InterPro" id="IPR050207">
    <property type="entry name" value="Trans_regulatory_Fis"/>
</dbReference>
<feature type="domain" description="DNA binding HTH" evidence="4">
    <location>
        <begin position="63"/>
        <end position="102"/>
    </location>
</feature>
<dbReference type="InterPro" id="IPR009057">
    <property type="entry name" value="Homeodomain-like_sf"/>
</dbReference>
<evidence type="ECO:0000313" key="5">
    <source>
        <dbReference type="EMBL" id="RZO08905.1"/>
    </source>
</evidence>
<organism evidence="5 6">
    <name type="scientific">SAR92 clade bacterium</name>
    <dbReference type="NCBI Taxonomy" id="2315479"/>
    <lineage>
        <taxon>Bacteria</taxon>
        <taxon>Pseudomonadati</taxon>
        <taxon>Pseudomonadota</taxon>
        <taxon>Gammaproteobacteria</taxon>
        <taxon>Cellvibrionales</taxon>
        <taxon>Porticoccaceae</taxon>
        <taxon>SAR92 clade</taxon>
    </lineage>
</organism>
<dbReference type="EMBL" id="SHBO01000001">
    <property type="protein sequence ID" value="RZO08905.1"/>
    <property type="molecule type" value="Genomic_DNA"/>
</dbReference>
<proteinExistence type="inferred from homology"/>
<name>A0A520LPJ6_9GAMM</name>
<dbReference type="PRINTS" id="PR01590">
    <property type="entry name" value="HTHFIS"/>
</dbReference>
<evidence type="ECO:0000256" key="2">
    <source>
        <dbReference type="ARBA" id="ARBA00023125"/>
    </source>
</evidence>
<dbReference type="NCBIfam" id="NF001659">
    <property type="entry name" value="PRK00430.1"/>
    <property type="match status" value="1"/>
</dbReference>
<dbReference type="Pfam" id="PF02954">
    <property type="entry name" value="HTH_8"/>
    <property type="match status" value="1"/>
</dbReference>
<dbReference type="GO" id="GO:0006355">
    <property type="term" value="P:regulation of DNA-templated transcription"/>
    <property type="evidence" value="ECO:0007669"/>
    <property type="project" value="InterPro"/>
</dbReference>
<dbReference type="Gene3D" id="1.10.10.60">
    <property type="entry name" value="Homeodomain-like"/>
    <property type="match status" value="1"/>
</dbReference>
<reference evidence="5 6" key="1">
    <citation type="submission" date="2019-02" db="EMBL/GenBank/DDBJ databases">
        <title>Prokaryotic population dynamics and viral predation in marine succession experiment using metagenomics: the confinement effect.</title>
        <authorList>
            <person name="Haro-Moreno J.M."/>
            <person name="Rodriguez-Valera F."/>
            <person name="Lopez-Perez M."/>
        </authorList>
    </citation>
    <scope>NUCLEOTIDE SEQUENCE [LARGE SCALE GENOMIC DNA]</scope>
    <source>
        <strain evidence="5">MED-G169</strain>
    </source>
</reference>
<dbReference type="InterPro" id="IPR002197">
    <property type="entry name" value="HTH_Fis"/>
</dbReference>
<protein>
    <recommendedName>
        <fullName evidence="3">Putative Fis-like DNA-binding protein</fullName>
    </recommendedName>
</protein>
<dbReference type="PANTHER" id="PTHR47918:SF1">
    <property type="entry name" value="DNA-BINDING PROTEIN FIS"/>
    <property type="match status" value="1"/>
</dbReference>
<dbReference type="Proteomes" id="UP000318148">
    <property type="component" value="Unassembled WGS sequence"/>
</dbReference>
<dbReference type="GO" id="GO:0043565">
    <property type="term" value="F:sequence-specific DNA binding"/>
    <property type="evidence" value="ECO:0007669"/>
    <property type="project" value="InterPro"/>
</dbReference>
<dbReference type="InterPro" id="IPR005412">
    <property type="entry name" value="Fis_DNA-bd"/>
</dbReference>
<dbReference type="AlphaFoldDB" id="A0A520LPJ6"/>
<evidence type="ECO:0000259" key="4">
    <source>
        <dbReference type="Pfam" id="PF02954"/>
    </source>
</evidence>
<evidence type="ECO:0000256" key="1">
    <source>
        <dbReference type="ARBA" id="ARBA00008559"/>
    </source>
</evidence>
<dbReference type="PRINTS" id="PR01591">
    <property type="entry name" value="DNABINDNGFIS"/>
</dbReference>